<evidence type="ECO:0000256" key="1">
    <source>
        <dbReference type="SAM" id="MobiDB-lite"/>
    </source>
</evidence>
<dbReference type="EMBL" id="GBEZ01014066">
    <property type="protein sequence ID" value="JAC71978.1"/>
    <property type="molecule type" value="Transcribed_RNA"/>
</dbReference>
<feature type="region of interest" description="Disordered" evidence="1">
    <location>
        <begin position="1"/>
        <end position="72"/>
    </location>
</feature>
<reference evidence="2" key="1">
    <citation type="submission" date="2014-05" db="EMBL/GenBank/DDBJ databases">
        <title>The transcriptome of the halophilic microalga Tetraselmis sp. GSL018 isolated from the Great Salt Lake, Utah.</title>
        <authorList>
            <person name="Jinkerson R.E."/>
            <person name="D'Adamo S."/>
            <person name="Posewitz M.C."/>
        </authorList>
    </citation>
    <scope>NUCLEOTIDE SEQUENCE</scope>
    <source>
        <strain evidence="2">GSL018</strain>
    </source>
</reference>
<evidence type="ECO:0000313" key="2">
    <source>
        <dbReference type="EMBL" id="JAC71978.1"/>
    </source>
</evidence>
<gene>
    <name evidence="2" type="ORF">TSPGSL018_752</name>
</gene>
<organism evidence="2">
    <name type="scientific">Tetraselmis sp. GSL018</name>
    <dbReference type="NCBI Taxonomy" id="582737"/>
    <lineage>
        <taxon>Eukaryota</taxon>
        <taxon>Viridiplantae</taxon>
        <taxon>Chlorophyta</taxon>
        <taxon>core chlorophytes</taxon>
        <taxon>Chlorodendrophyceae</taxon>
        <taxon>Chlorodendrales</taxon>
        <taxon>Chlorodendraceae</taxon>
        <taxon>Tetraselmis</taxon>
    </lineage>
</organism>
<name>A0A061RJ00_9CHLO</name>
<feature type="non-terminal residue" evidence="2">
    <location>
        <position position="89"/>
    </location>
</feature>
<sequence>MDGSYGAAPRQRARTSVSKRAKFLKPKAVSETNEGTKQCAPQEKKGPTIGRGSSAAEAPPPETDAMRSPQEAVLSNGDILKMLFGLLRV</sequence>
<feature type="compositionally biased region" description="Basic residues" evidence="1">
    <location>
        <begin position="11"/>
        <end position="25"/>
    </location>
</feature>
<protein>
    <submittedName>
        <fullName evidence="2">Uncharacterized protein</fullName>
    </submittedName>
</protein>
<proteinExistence type="predicted"/>
<dbReference type="AlphaFoldDB" id="A0A061RJ00"/>
<accession>A0A061RJ00</accession>